<feature type="coiled-coil region" evidence="1">
    <location>
        <begin position="86"/>
        <end position="113"/>
    </location>
</feature>
<protein>
    <recommendedName>
        <fullName evidence="6">Transposase</fullName>
    </recommendedName>
</protein>
<dbReference type="OrthoDB" id="681137at2"/>
<sequence>MQEKKKRRNAKSKYSPAVVRAVLYDVHTSSQTLAQIAAKNGLPKGSGSMISKWVKKYSSDFSAMEDLQPTISNANYLPPAAKSKGEKELQKQLEEARCKIICLETMIDIAERELGVDIRKKSGTKQ</sequence>
<dbReference type="KEGG" id="fgg:FSB75_12040"/>
<dbReference type="KEGG" id="fgg:FSB75_07260"/>
<dbReference type="AlphaFoldDB" id="A0A5B8UHT8"/>
<keyword evidence="1" id="KW-0175">Coiled coil</keyword>
<evidence type="ECO:0000313" key="2">
    <source>
        <dbReference type="EMBL" id="QEC55698.1"/>
    </source>
</evidence>
<evidence type="ECO:0000256" key="1">
    <source>
        <dbReference type="SAM" id="Coils"/>
    </source>
</evidence>
<reference evidence="3" key="2">
    <citation type="submission" date="2019-08" db="EMBL/GenBank/DDBJ databases">
        <authorList>
            <person name="Im W.-T."/>
        </authorList>
    </citation>
    <scope>NUCLEOTIDE SEQUENCE</scope>
    <source>
        <strain evidence="3">Gsoil 636</strain>
    </source>
</reference>
<gene>
    <name evidence="2" type="ORF">FSB75_07260</name>
    <name evidence="3" type="ORF">FSB75_07325</name>
    <name evidence="4" type="ORF">FSB75_12040</name>
</gene>
<dbReference type="RefSeq" id="WP_146784899.1">
    <property type="nucleotide sequence ID" value="NZ_CP042433.1"/>
</dbReference>
<name>A0A5B8UHT8_9BACT</name>
<reference evidence="3 5" key="1">
    <citation type="journal article" date="2015" name="Int. J. Syst. Evol. Microbiol.">
        <title>Flavisolibacter ginsenosidimutans sp. nov., with ginsenoside-converting activity isolated from soil used for cultivating ginseng.</title>
        <authorList>
            <person name="Zhao Y."/>
            <person name="Liu Q."/>
            <person name="Kang M.S."/>
            <person name="Jin F."/>
            <person name="Yu H."/>
            <person name="Im W.T."/>
        </authorList>
    </citation>
    <scope>NUCLEOTIDE SEQUENCE [LARGE SCALE GENOMIC DNA]</scope>
    <source>
        <strain evidence="3 5">Gsoil 636</strain>
    </source>
</reference>
<evidence type="ECO:0000313" key="3">
    <source>
        <dbReference type="EMBL" id="QEC55709.1"/>
    </source>
</evidence>
<dbReference type="Proteomes" id="UP000321204">
    <property type="component" value="Chromosome"/>
</dbReference>
<keyword evidence="5" id="KW-1185">Reference proteome</keyword>
<evidence type="ECO:0000313" key="4">
    <source>
        <dbReference type="EMBL" id="QEC56592.1"/>
    </source>
</evidence>
<dbReference type="EMBL" id="CP042433">
    <property type="protein sequence ID" value="QEC55698.1"/>
    <property type="molecule type" value="Genomic_DNA"/>
</dbReference>
<proteinExistence type="predicted"/>
<evidence type="ECO:0008006" key="6">
    <source>
        <dbReference type="Google" id="ProtNLM"/>
    </source>
</evidence>
<dbReference type="EMBL" id="CP042433">
    <property type="protein sequence ID" value="QEC56592.1"/>
    <property type="molecule type" value="Genomic_DNA"/>
</dbReference>
<dbReference type="KEGG" id="fgg:FSB75_07325"/>
<dbReference type="EMBL" id="CP042433">
    <property type="protein sequence ID" value="QEC55709.1"/>
    <property type="molecule type" value="Genomic_DNA"/>
</dbReference>
<accession>A0A5B8UHT8</accession>
<organism evidence="3 5">
    <name type="scientific">Flavisolibacter ginsenosidimutans</name>
    <dbReference type="NCBI Taxonomy" id="661481"/>
    <lineage>
        <taxon>Bacteria</taxon>
        <taxon>Pseudomonadati</taxon>
        <taxon>Bacteroidota</taxon>
        <taxon>Chitinophagia</taxon>
        <taxon>Chitinophagales</taxon>
        <taxon>Chitinophagaceae</taxon>
        <taxon>Flavisolibacter</taxon>
    </lineage>
</organism>
<evidence type="ECO:0000313" key="5">
    <source>
        <dbReference type="Proteomes" id="UP000321204"/>
    </source>
</evidence>